<protein>
    <submittedName>
        <fullName evidence="1">Uncharacterized protein</fullName>
    </submittedName>
</protein>
<dbReference type="AlphaFoldDB" id="A0A0G0UR41"/>
<dbReference type="EMBL" id="LCAN01000043">
    <property type="protein sequence ID" value="KKR91219.1"/>
    <property type="molecule type" value="Genomic_DNA"/>
</dbReference>
<proteinExistence type="predicted"/>
<accession>A0A0G0UR41</accession>
<sequence>MNLNQLSLETEERLGYVFGSSQCSRILRGLQIPTQKELDSLCDILNISEGEREQLHRAIAKDCLLKHSLYTHIVHKKHRYTKFLEYVLPFRPRVIKLSDSKALTELIFPVSIISLLQVRLAKQYKQYSDAMTGILVNPNSNREQWFLVTHPSSWKMNY</sequence>
<dbReference type="Proteomes" id="UP000034961">
    <property type="component" value="Unassembled WGS sequence"/>
</dbReference>
<organism evidence="1 2">
    <name type="scientific">Candidatus Roizmanbacteria bacterium GW2011_GWA1_41_13</name>
    <dbReference type="NCBI Taxonomy" id="1618474"/>
    <lineage>
        <taxon>Bacteria</taxon>
        <taxon>Candidatus Roizmaniibacteriota</taxon>
    </lineage>
</organism>
<name>A0A0G0UR41_9BACT</name>
<reference evidence="1 2" key="1">
    <citation type="journal article" date="2015" name="Nature">
        <title>rRNA introns, odd ribosomes, and small enigmatic genomes across a large radiation of phyla.</title>
        <authorList>
            <person name="Brown C.T."/>
            <person name="Hug L.A."/>
            <person name="Thomas B.C."/>
            <person name="Sharon I."/>
            <person name="Castelle C.J."/>
            <person name="Singh A."/>
            <person name="Wilkins M.J."/>
            <person name="Williams K.H."/>
            <person name="Banfield J.F."/>
        </authorList>
    </citation>
    <scope>NUCLEOTIDE SEQUENCE [LARGE SCALE GENOMIC DNA]</scope>
</reference>
<evidence type="ECO:0000313" key="1">
    <source>
        <dbReference type="EMBL" id="KKR91219.1"/>
    </source>
</evidence>
<evidence type="ECO:0000313" key="2">
    <source>
        <dbReference type="Proteomes" id="UP000034961"/>
    </source>
</evidence>
<gene>
    <name evidence="1" type="ORF">UU41_C0043G0016</name>
</gene>
<comment type="caution">
    <text evidence="1">The sequence shown here is derived from an EMBL/GenBank/DDBJ whole genome shotgun (WGS) entry which is preliminary data.</text>
</comment>